<name>A0A146K9Z4_9EUKA</name>
<dbReference type="GO" id="GO:0016020">
    <property type="term" value="C:membrane"/>
    <property type="evidence" value="ECO:0007669"/>
    <property type="project" value="TreeGrafter"/>
</dbReference>
<dbReference type="SUPFAM" id="SSF56801">
    <property type="entry name" value="Acetyl-CoA synthetase-like"/>
    <property type="match status" value="1"/>
</dbReference>
<protein>
    <submittedName>
        <fullName evidence="4">Long chain fatty acid CoA ligase</fullName>
    </submittedName>
</protein>
<dbReference type="InterPro" id="IPR000873">
    <property type="entry name" value="AMP-dep_synth/lig_dom"/>
</dbReference>
<dbReference type="GO" id="GO:0004467">
    <property type="term" value="F:long-chain fatty acid-CoA ligase activity"/>
    <property type="evidence" value="ECO:0007669"/>
    <property type="project" value="TreeGrafter"/>
</dbReference>
<dbReference type="GO" id="GO:0005524">
    <property type="term" value="F:ATP binding"/>
    <property type="evidence" value="ECO:0007669"/>
    <property type="project" value="UniProtKB-KW"/>
</dbReference>
<evidence type="ECO:0000256" key="2">
    <source>
        <dbReference type="ARBA" id="ARBA00022840"/>
    </source>
</evidence>
<dbReference type="PANTHER" id="PTHR43272:SF33">
    <property type="entry name" value="AMP-BINDING DOMAIN-CONTAINING PROTEIN-RELATED"/>
    <property type="match status" value="1"/>
</dbReference>
<gene>
    <name evidence="4" type="ORF">TPC1_13990</name>
</gene>
<dbReference type="PANTHER" id="PTHR43272">
    <property type="entry name" value="LONG-CHAIN-FATTY-ACID--COA LIGASE"/>
    <property type="match status" value="1"/>
</dbReference>
<evidence type="ECO:0000259" key="3">
    <source>
        <dbReference type="Pfam" id="PF00501"/>
    </source>
</evidence>
<keyword evidence="1" id="KW-0547">Nucleotide-binding</keyword>
<dbReference type="GO" id="GO:0005783">
    <property type="term" value="C:endoplasmic reticulum"/>
    <property type="evidence" value="ECO:0007669"/>
    <property type="project" value="TreeGrafter"/>
</dbReference>
<organism evidence="4">
    <name type="scientific">Trepomonas sp. PC1</name>
    <dbReference type="NCBI Taxonomy" id="1076344"/>
    <lineage>
        <taxon>Eukaryota</taxon>
        <taxon>Metamonada</taxon>
        <taxon>Diplomonadida</taxon>
        <taxon>Hexamitidae</taxon>
        <taxon>Hexamitinae</taxon>
        <taxon>Trepomonas</taxon>
    </lineage>
</organism>
<evidence type="ECO:0000256" key="1">
    <source>
        <dbReference type="ARBA" id="ARBA00022741"/>
    </source>
</evidence>
<proteinExistence type="predicted"/>
<sequence length="165" mass="18496">EPDLTKTIPENMMRAFMRFSADRFMGYRAGLSTTLSPQPHYEFITFSQATGLIQQICCFLRSINFSAGKRAVIYAQNSPLWLLSDISVQFLGGVSAPVYDSLGLDGVEHCVNMVEAEYVFTNSAYLANVLRILPGLKSVKYVVCFDGFDFKQVRLESSNARILKL</sequence>
<keyword evidence="4" id="KW-0436">Ligase</keyword>
<feature type="non-terminal residue" evidence="4">
    <location>
        <position position="165"/>
    </location>
</feature>
<dbReference type="Gene3D" id="3.40.50.12780">
    <property type="entry name" value="N-terminal domain of ligase-like"/>
    <property type="match status" value="1"/>
</dbReference>
<dbReference type="AlphaFoldDB" id="A0A146K9Z4"/>
<accession>A0A146K9Z4</accession>
<dbReference type="Pfam" id="PF00501">
    <property type="entry name" value="AMP-binding"/>
    <property type="match status" value="1"/>
</dbReference>
<reference evidence="4" key="1">
    <citation type="submission" date="2015-07" db="EMBL/GenBank/DDBJ databases">
        <title>Adaptation to a free-living lifestyle via gene acquisitions in the diplomonad Trepomonas sp. PC1.</title>
        <authorList>
            <person name="Xu F."/>
            <person name="Jerlstrom-Hultqvist J."/>
            <person name="Kolisko M."/>
            <person name="Simpson A.G.B."/>
            <person name="Roger A.J."/>
            <person name="Svard S.G."/>
            <person name="Andersson J.O."/>
        </authorList>
    </citation>
    <scope>NUCLEOTIDE SEQUENCE</scope>
    <source>
        <strain evidence="4">PC1</strain>
    </source>
</reference>
<dbReference type="InterPro" id="IPR042099">
    <property type="entry name" value="ANL_N_sf"/>
</dbReference>
<dbReference type="EMBL" id="GDID01002953">
    <property type="protein sequence ID" value="JAP93653.1"/>
    <property type="molecule type" value="Transcribed_RNA"/>
</dbReference>
<keyword evidence="2" id="KW-0067">ATP-binding</keyword>
<feature type="non-terminal residue" evidence="4">
    <location>
        <position position="1"/>
    </location>
</feature>
<evidence type="ECO:0000313" key="4">
    <source>
        <dbReference type="EMBL" id="JAP93653.1"/>
    </source>
</evidence>
<feature type="domain" description="AMP-dependent synthetase/ligase" evidence="3">
    <location>
        <begin position="40"/>
        <end position="153"/>
    </location>
</feature>